<dbReference type="Proteomes" id="UP000503339">
    <property type="component" value="Chromosome"/>
</dbReference>
<dbReference type="SUPFAM" id="SSF51011">
    <property type="entry name" value="Glycosyl hydrolase domain"/>
    <property type="match status" value="1"/>
</dbReference>
<keyword evidence="7" id="KW-1185">Reference proteome</keyword>
<evidence type="ECO:0000256" key="1">
    <source>
        <dbReference type="ARBA" id="ARBA00008875"/>
    </source>
</evidence>
<dbReference type="GO" id="GO:0005975">
    <property type="term" value="P:carbohydrate metabolic process"/>
    <property type="evidence" value="ECO:0007669"/>
    <property type="project" value="InterPro"/>
</dbReference>
<dbReference type="PANTHER" id="PTHR12631">
    <property type="entry name" value="ALPHA-L-IDURONIDASE"/>
    <property type="match status" value="1"/>
</dbReference>
<dbReference type="InterPro" id="IPR051923">
    <property type="entry name" value="Glycosyl_Hydrolase_39"/>
</dbReference>
<dbReference type="SUPFAM" id="SSF51445">
    <property type="entry name" value="(Trans)glycosidases"/>
    <property type="match status" value="1"/>
</dbReference>
<dbReference type="Gene3D" id="2.60.40.1500">
    <property type="entry name" value="Glycosyl hydrolase domain, family 39"/>
    <property type="match status" value="1"/>
</dbReference>
<evidence type="ECO:0000256" key="4">
    <source>
        <dbReference type="PIRSR" id="PIRSR600514-1"/>
    </source>
</evidence>
<dbReference type="AlphaFoldDB" id="A0A6M7UCA4"/>
<reference evidence="6 7" key="1">
    <citation type="submission" date="2018-10" db="EMBL/GenBank/DDBJ databases">
        <authorList>
            <person name="Perry B.J."/>
            <person name="Sullivan J.T."/>
            <person name="Murphy R.J.T."/>
            <person name="Ramsay J.P."/>
            <person name="Ronson C.W."/>
        </authorList>
    </citation>
    <scope>NUCLEOTIDE SEQUENCE [LARGE SCALE GENOMIC DNA]</scope>
    <source>
        <strain evidence="6 7">NZP2014</strain>
    </source>
</reference>
<feature type="active site" description="Proton donor" evidence="4">
    <location>
        <position position="172"/>
    </location>
</feature>
<proteinExistence type="inferred from homology"/>
<organism evidence="6 7">
    <name type="scientific">Mesorhizobium erdmanii</name>
    <dbReference type="NCBI Taxonomy" id="1777866"/>
    <lineage>
        <taxon>Bacteria</taxon>
        <taxon>Pseudomonadati</taxon>
        <taxon>Pseudomonadota</taxon>
        <taxon>Alphaproteobacteria</taxon>
        <taxon>Hyphomicrobiales</taxon>
        <taxon>Phyllobacteriaceae</taxon>
        <taxon>Mesorhizobium</taxon>
    </lineage>
</organism>
<dbReference type="InterPro" id="IPR000514">
    <property type="entry name" value="Glyco_hydro_39"/>
</dbReference>
<evidence type="ECO:0000313" key="6">
    <source>
        <dbReference type="EMBL" id="QKC74356.1"/>
    </source>
</evidence>
<dbReference type="KEGG" id="merd:EB233_01425"/>
<dbReference type="InterPro" id="IPR017853">
    <property type="entry name" value="GH"/>
</dbReference>
<dbReference type="GO" id="GO:0004553">
    <property type="term" value="F:hydrolase activity, hydrolyzing O-glycosyl compounds"/>
    <property type="evidence" value="ECO:0007669"/>
    <property type="project" value="InterPro"/>
</dbReference>
<gene>
    <name evidence="6" type="ORF">EB233_01425</name>
</gene>
<accession>A0A6M7UCA4</accession>
<evidence type="ECO:0000259" key="5">
    <source>
        <dbReference type="Pfam" id="PF01229"/>
    </source>
</evidence>
<evidence type="ECO:0000256" key="2">
    <source>
        <dbReference type="ARBA" id="ARBA00022801"/>
    </source>
</evidence>
<dbReference type="Gene3D" id="3.20.20.80">
    <property type="entry name" value="Glycosidases"/>
    <property type="match status" value="1"/>
</dbReference>
<evidence type="ECO:0000256" key="3">
    <source>
        <dbReference type="ARBA" id="ARBA00023295"/>
    </source>
</evidence>
<name>A0A6M7UCA4_9HYPH</name>
<keyword evidence="2" id="KW-0378">Hydrolase</keyword>
<dbReference type="InterPro" id="IPR049166">
    <property type="entry name" value="GH39_cat"/>
</dbReference>
<evidence type="ECO:0000313" key="7">
    <source>
        <dbReference type="Proteomes" id="UP000503339"/>
    </source>
</evidence>
<feature type="domain" description="Glycosyl hydrolases family 39 N-terminal catalytic" evidence="5">
    <location>
        <begin position="28"/>
        <end position="470"/>
    </location>
</feature>
<keyword evidence="3" id="KW-0326">Glycosidase</keyword>
<dbReference type="PRINTS" id="PR00745">
    <property type="entry name" value="GLHYDRLASE39"/>
</dbReference>
<protein>
    <submittedName>
        <fullName evidence="6">Beta-xylosidase</fullName>
    </submittedName>
</protein>
<comment type="similarity">
    <text evidence="1">Belongs to the glycosyl hydrolase 39 family.</text>
</comment>
<dbReference type="InterPro" id="IPR049165">
    <property type="entry name" value="GH39_as"/>
</dbReference>
<dbReference type="EMBL" id="CP033361">
    <property type="protein sequence ID" value="QKC74356.1"/>
    <property type="molecule type" value="Genomic_DNA"/>
</dbReference>
<sequence>MQSIRPANIPSNSSMDVTFRCDLGVRGEDFPHFWEHTVGSGHATLALRADWQAQMRRAHDELGFRHVRFHGLLDDDMGTLIDQDNQPLYSFFNADQIFDFLLSIGMRPFVELSFMPTMLSSNGQIIFHYRANVSAPKDSGQWSTLISKLVGHWVDRYGLEEVRQWFFEVWNEPNLEAFGSGKQEDYFQLYAATAKAIKSVDIQLKVGGPATAANAWIEEFIAYCSQNSLPADFISTHHYPTDAFGKTGDDTETQLSESTRSVLREEARTARQQAGDRPLYYTEWCTSSNPRDPLHDEPYAAAFIVKTVMEARGLVQGYSYWTFSDIFEENYFPSEPFHGGFGLMNLHGIAKPAYRAFEMLHRLGTEILFMQGDHPTVDSWCVRHGNVLTVLISNFALPRHPITSETVHIELKNAPRPATASIQRVDTENANAKALWVGMGSPEYLNPAMVERLHSASAMPEQEQTVTWRDRTLGIEVTIPPLGVASIRLEFAPFA</sequence>
<dbReference type="PROSITE" id="PS01027">
    <property type="entry name" value="GLYCOSYL_HYDROL_F39"/>
    <property type="match status" value="1"/>
</dbReference>
<dbReference type="Pfam" id="PF01229">
    <property type="entry name" value="Glyco_hydro_39"/>
    <property type="match status" value="1"/>
</dbReference>
<dbReference type="PANTHER" id="PTHR12631:SF10">
    <property type="entry name" value="BETA-XYLOSIDASE-LIKE PROTEIN-RELATED"/>
    <property type="match status" value="1"/>
</dbReference>